<keyword evidence="5" id="KW-1185">Reference proteome</keyword>
<dbReference type="EMBL" id="BPQI01000008">
    <property type="protein sequence ID" value="GJD54531.1"/>
    <property type="molecule type" value="Genomic_DNA"/>
</dbReference>
<dbReference type="PANTHER" id="PTHR40455">
    <property type="entry name" value="ANTITOXIN HIGA"/>
    <property type="match status" value="1"/>
</dbReference>
<proteinExistence type="predicted"/>
<dbReference type="InterPro" id="IPR010982">
    <property type="entry name" value="Lambda_DNA-bd_dom_sf"/>
</dbReference>
<dbReference type="Proteomes" id="UP000401717">
    <property type="component" value="Unassembled WGS sequence"/>
</dbReference>
<sequence>MDQHGLRQGDLPEIGSQGVVSEVLNGKRALNTTQIRRLSERFQVSPAAFF</sequence>
<dbReference type="Proteomes" id="UP001055303">
    <property type="component" value="Unassembled WGS sequence"/>
</dbReference>
<evidence type="ECO:0000313" key="5">
    <source>
        <dbReference type="Proteomes" id="UP001055303"/>
    </source>
</evidence>
<dbReference type="PANTHER" id="PTHR40455:SF1">
    <property type="entry name" value="ANTITOXIN HIGA"/>
    <property type="match status" value="1"/>
</dbReference>
<dbReference type="InterPro" id="IPR039060">
    <property type="entry name" value="Antitox_HigA"/>
</dbReference>
<dbReference type="InterPro" id="IPR001387">
    <property type="entry name" value="Cro/C1-type_HTH"/>
</dbReference>
<organism evidence="3 4">
    <name type="scientific">Methylobacterium dankookense</name>
    <dbReference type="NCBI Taxonomy" id="560405"/>
    <lineage>
        <taxon>Bacteria</taxon>
        <taxon>Pseudomonadati</taxon>
        <taxon>Pseudomonadota</taxon>
        <taxon>Alphaproteobacteria</taxon>
        <taxon>Hyphomicrobiales</taxon>
        <taxon>Methylobacteriaceae</taxon>
        <taxon>Methylobacterium</taxon>
    </lineage>
</organism>
<evidence type="ECO:0000259" key="1">
    <source>
        <dbReference type="PROSITE" id="PS50943"/>
    </source>
</evidence>
<dbReference type="GO" id="GO:0001046">
    <property type="term" value="F:core promoter sequence-specific DNA binding"/>
    <property type="evidence" value="ECO:0007669"/>
    <property type="project" value="TreeGrafter"/>
</dbReference>
<dbReference type="PROSITE" id="PS50943">
    <property type="entry name" value="HTH_CROC1"/>
    <property type="match status" value="1"/>
</dbReference>
<feature type="domain" description="HTH cro/C1-type" evidence="1">
    <location>
        <begin position="16"/>
        <end position="49"/>
    </location>
</feature>
<evidence type="ECO:0000313" key="2">
    <source>
        <dbReference type="EMBL" id="GJD54531.1"/>
    </source>
</evidence>
<protein>
    <submittedName>
        <fullName evidence="3">Antitoxin HigA</fullName>
    </submittedName>
</protein>
<reference evidence="3 4" key="1">
    <citation type="submission" date="2019-06" db="EMBL/GenBank/DDBJ databases">
        <authorList>
            <person name="Rodrigo-Torres L."/>
            <person name="Arahal R. D."/>
            <person name="Lucena T."/>
        </authorList>
    </citation>
    <scope>NUCLEOTIDE SEQUENCE [LARGE SCALE GENOMIC DNA]</scope>
    <source>
        <strain evidence="3 4">SW08-7</strain>
    </source>
</reference>
<dbReference type="EMBL" id="CABFVH010000018">
    <property type="protein sequence ID" value="VUF13281.1"/>
    <property type="molecule type" value="Genomic_DNA"/>
</dbReference>
<evidence type="ECO:0000313" key="4">
    <source>
        <dbReference type="Proteomes" id="UP000401717"/>
    </source>
</evidence>
<name>A0A564G0Z1_9HYPH</name>
<reference evidence="2" key="3">
    <citation type="submission" date="2021-08" db="EMBL/GenBank/DDBJ databases">
        <authorList>
            <person name="Tani A."/>
            <person name="Ola A."/>
            <person name="Ogura Y."/>
            <person name="Katsura K."/>
            <person name="Hayashi T."/>
        </authorList>
    </citation>
    <scope>NUCLEOTIDE SEQUENCE</scope>
    <source>
        <strain evidence="2">DSM 22415</strain>
    </source>
</reference>
<dbReference type="AlphaFoldDB" id="A0A564G0Z1"/>
<dbReference type="Gene3D" id="1.10.260.40">
    <property type="entry name" value="lambda repressor-like DNA-binding domains"/>
    <property type="match status" value="1"/>
</dbReference>
<gene>
    <name evidence="3" type="primary">higA</name>
    <name evidence="2" type="ORF">IFDJLNFL_0403</name>
    <name evidence="3" type="ORF">MTDSW087_02981</name>
</gene>
<accession>A0A564G0Z1</accession>
<reference evidence="2" key="2">
    <citation type="journal article" date="2021" name="Front. Microbiol.">
        <title>Comprehensive Comparative Genomics and Phenotyping of Methylobacterium Species.</title>
        <authorList>
            <person name="Alessa O."/>
            <person name="Ogura Y."/>
            <person name="Fujitani Y."/>
            <person name="Takami H."/>
            <person name="Hayashi T."/>
            <person name="Sahin N."/>
            <person name="Tani A."/>
        </authorList>
    </citation>
    <scope>NUCLEOTIDE SEQUENCE</scope>
    <source>
        <strain evidence="2">DSM 22415</strain>
    </source>
</reference>
<dbReference type="GO" id="GO:0006355">
    <property type="term" value="P:regulation of DNA-templated transcription"/>
    <property type="evidence" value="ECO:0007669"/>
    <property type="project" value="InterPro"/>
</dbReference>
<evidence type="ECO:0000313" key="3">
    <source>
        <dbReference type="EMBL" id="VUF13281.1"/>
    </source>
</evidence>